<evidence type="ECO:0000256" key="1">
    <source>
        <dbReference type="ARBA" id="ARBA00009995"/>
    </source>
</evidence>
<organism evidence="4 5">
    <name type="scientific">Kingdonia uniflora</name>
    <dbReference type="NCBI Taxonomy" id="39325"/>
    <lineage>
        <taxon>Eukaryota</taxon>
        <taxon>Viridiplantae</taxon>
        <taxon>Streptophyta</taxon>
        <taxon>Embryophyta</taxon>
        <taxon>Tracheophyta</taxon>
        <taxon>Spermatophyta</taxon>
        <taxon>Magnoliopsida</taxon>
        <taxon>Ranunculales</taxon>
        <taxon>Circaeasteraceae</taxon>
        <taxon>Kingdonia</taxon>
    </lineage>
</organism>
<dbReference type="EMBL" id="JACGCM010002205">
    <property type="protein sequence ID" value="KAF6143533.1"/>
    <property type="molecule type" value="Genomic_DNA"/>
</dbReference>
<evidence type="ECO:0000256" key="2">
    <source>
        <dbReference type="ARBA" id="ARBA00022679"/>
    </source>
</evidence>
<keyword evidence="5" id="KW-1185">Reference proteome</keyword>
<dbReference type="AlphaFoldDB" id="A0A7J7LLP4"/>
<comment type="similarity">
    <text evidence="1">Belongs to the UDP-glycosyltransferase family.</text>
</comment>
<dbReference type="CDD" id="cd03784">
    <property type="entry name" value="GT1_Gtf-like"/>
    <property type="match status" value="1"/>
</dbReference>
<gene>
    <name evidence="4" type="ORF">GIB67_029702</name>
</gene>
<dbReference type="InterPro" id="IPR050481">
    <property type="entry name" value="UDP-glycosyltransf_plant"/>
</dbReference>
<reference evidence="4 5" key="1">
    <citation type="journal article" date="2020" name="IScience">
        <title>Genome Sequencing of the Endangered Kingdonia uniflora (Circaeasteraceae, Ranunculales) Reveals Potential Mechanisms of Evolutionary Specialization.</title>
        <authorList>
            <person name="Sun Y."/>
            <person name="Deng T."/>
            <person name="Zhang A."/>
            <person name="Moore M.J."/>
            <person name="Landis J.B."/>
            <person name="Lin N."/>
            <person name="Zhang H."/>
            <person name="Zhang X."/>
            <person name="Huang J."/>
            <person name="Zhang X."/>
            <person name="Sun H."/>
            <person name="Wang H."/>
        </authorList>
    </citation>
    <scope>NUCLEOTIDE SEQUENCE [LARGE SCALE GENOMIC DNA]</scope>
    <source>
        <strain evidence="4">TB1705</strain>
        <tissue evidence="4">Leaf</tissue>
    </source>
</reference>
<evidence type="ECO:0000256" key="3">
    <source>
        <dbReference type="SAM" id="MobiDB-lite"/>
    </source>
</evidence>
<feature type="region of interest" description="Disordered" evidence="3">
    <location>
        <begin position="13"/>
        <end position="37"/>
    </location>
</feature>
<accession>A0A7J7LLP4</accession>
<dbReference type="SUPFAM" id="SSF53756">
    <property type="entry name" value="UDP-Glycosyltransferase/glycogen phosphorylase"/>
    <property type="match status" value="1"/>
</dbReference>
<dbReference type="OrthoDB" id="5835829at2759"/>
<evidence type="ECO:0000313" key="5">
    <source>
        <dbReference type="Proteomes" id="UP000541444"/>
    </source>
</evidence>
<dbReference type="GO" id="GO:0035251">
    <property type="term" value="F:UDP-glucosyltransferase activity"/>
    <property type="evidence" value="ECO:0007669"/>
    <property type="project" value="InterPro"/>
</dbReference>
<protein>
    <submittedName>
        <fullName evidence="4">Uncharacterized protein</fullName>
    </submittedName>
</protein>
<dbReference type="Proteomes" id="UP000541444">
    <property type="component" value="Unassembled WGS sequence"/>
</dbReference>
<sequence length="444" mass="50643">MFSSKGSSCFLHFHPKKRSKTPQTPSKSLSSHNPSLSTLPLVEGLPLNAESSTDIPITKAQHLKKAFDGLEPQVSTFLTKAKPDWVVFDYAPHWLPSLASNLDIPCVYFSLFNAANLAFIGPPWALLSNEEARTRLEDFTVVPKWVTIPSNIVYRVHELLQYFKGAQQNVSGVTDIYRFGVTIRDCEFVALRSCDEFEPEWIKVLTDLYKKPVIPIGSLHPTLQDREIKSEDEENKWFEISEWLDKHKPESVVYIALGSEATLTRQQINELALGLERSELPFYWVLRQTPESTNEVLDMLPIGFEERIMGRGMVCTSWVPQVRILGHKSVGGFLTHCGWNSVIEALGYGRVLILLPIMNDQGLNSRLLERKKLGLEIPRNDLDGSFTNESVTESLKIVMVEKEGNAFRKKAREMAEVFGDKKRMNGYINNFVEYLKQHRHCRIF</sequence>
<dbReference type="InterPro" id="IPR002213">
    <property type="entry name" value="UDP_glucos_trans"/>
</dbReference>
<feature type="compositionally biased region" description="Low complexity" evidence="3">
    <location>
        <begin position="25"/>
        <end position="37"/>
    </location>
</feature>
<dbReference type="PANTHER" id="PTHR48049">
    <property type="entry name" value="GLYCOSYLTRANSFERASE"/>
    <property type="match status" value="1"/>
</dbReference>
<proteinExistence type="inferred from homology"/>
<evidence type="ECO:0000313" key="4">
    <source>
        <dbReference type="EMBL" id="KAF6143533.1"/>
    </source>
</evidence>
<keyword evidence="2" id="KW-0808">Transferase</keyword>
<dbReference type="Pfam" id="PF00201">
    <property type="entry name" value="UDPGT"/>
    <property type="match status" value="1"/>
</dbReference>
<dbReference type="PANTHER" id="PTHR48049:SF138">
    <property type="entry name" value="UDP-GLYCOSYLTRANSFERASE 91C1"/>
    <property type="match status" value="1"/>
</dbReference>
<name>A0A7J7LLP4_9MAGN</name>
<comment type="caution">
    <text evidence="4">The sequence shown here is derived from an EMBL/GenBank/DDBJ whole genome shotgun (WGS) entry which is preliminary data.</text>
</comment>
<dbReference type="FunFam" id="3.40.50.2000:FF:000037">
    <property type="entry name" value="Glycosyltransferase"/>
    <property type="match status" value="1"/>
</dbReference>
<dbReference type="Gene3D" id="3.40.50.2000">
    <property type="entry name" value="Glycogen Phosphorylase B"/>
    <property type="match status" value="2"/>
</dbReference>